<evidence type="ECO:0000313" key="2">
    <source>
        <dbReference type="EMBL" id="GGL06287.1"/>
    </source>
</evidence>
<sequence length="111" mass="11761">MALAGSAARAIGMPSLAWARRSARDRSGPGMSHRQAGPARSRPFGASRPFGTLSFFDALPGSFGASRSFDALPSASILGFVCHSTFAVSDGAPRRVRWHGSRRPSCLLCRL</sequence>
<organism evidence="2 3">
    <name type="scientific">Mangrovihabitans endophyticus</name>
    <dbReference type="NCBI Taxonomy" id="1751298"/>
    <lineage>
        <taxon>Bacteria</taxon>
        <taxon>Bacillati</taxon>
        <taxon>Actinomycetota</taxon>
        <taxon>Actinomycetes</taxon>
        <taxon>Micromonosporales</taxon>
        <taxon>Micromonosporaceae</taxon>
        <taxon>Mangrovihabitans</taxon>
    </lineage>
</organism>
<name>A0A8J3FQ22_9ACTN</name>
<protein>
    <submittedName>
        <fullName evidence="2">Uncharacterized protein</fullName>
    </submittedName>
</protein>
<reference evidence="2" key="1">
    <citation type="journal article" date="2014" name="Int. J. Syst. Evol. Microbiol.">
        <title>Complete genome sequence of Corynebacterium casei LMG S-19264T (=DSM 44701T), isolated from a smear-ripened cheese.</title>
        <authorList>
            <consortium name="US DOE Joint Genome Institute (JGI-PGF)"/>
            <person name="Walter F."/>
            <person name="Albersmeier A."/>
            <person name="Kalinowski J."/>
            <person name="Ruckert C."/>
        </authorList>
    </citation>
    <scope>NUCLEOTIDE SEQUENCE</scope>
    <source>
        <strain evidence="2">CGMCC 4.7299</strain>
    </source>
</reference>
<evidence type="ECO:0000256" key="1">
    <source>
        <dbReference type="SAM" id="MobiDB-lite"/>
    </source>
</evidence>
<dbReference type="Proteomes" id="UP000656042">
    <property type="component" value="Unassembled WGS sequence"/>
</dbReference>
<dbReference type="AlphaFoldDB" id="A0A8J3FQ22"/>
<feature type="region of interest" description="Disordered" evidence="1">
    <location>
        <begin position="20"/>
        <end position="45"/>
    </location>
</feature>
<proteinExistence type="predicted"/>
<comment type="caution">
    <text evidence="2">The sequence shown here is derived from an EMBL/GenBank/DDBJ whole genome shotgun (WGS) entry which is preliminary data.</text>
</comment>
<evidence type="ECO:0000313" key="3">
    <source>
        <dbReference type="Proteomes" id="UP000656042"/>
    </source>
</evidence>
<keyword evidence="3" id="KW-1185">Reference proteome</keyword>
<gene>
    <name evidence="2" type="ORF">GCM10012284_45710</name>
</gene>
<reference evidence="2" key="2">
    <citation type="submission" date="2020-09" db="EMBL/GenBank/DDBJ databases">
        <authorList>
            <person name="Sun Q."/>
            <person name="Zhou Y."/>
        </authorList>
    </citation>
    <scope>NUCLEOTIDE SEQUENCE</scope>
    <source>
        <strain evidence="2">CGMCC 4.7299</strain>
    </source>
</reference>
<dbReference type="EMBL" id="BMMX01000025">
    <property type="protein sequence ID" value="GGL06287.1"/>
    <property type="molecule type" value="Genomic_DNA"/>
</dbReference>
<accession>A0A8J3FQ22</accession>